<dbReference type="SMART" id="SM00754">
    <property type="entry name" value="CHRD"/>
    <property type="match status" value="4"/>
</dbReference>
<feature type="signal peptide" evidence="3">
    <location>
        <begin position="1"/>
        <end position="25"/>
    </location>
</feature>
<evidence type="ECO:0000313" key="7">
    <source>
        <dbReference type="Proteomes" id="UP000281985"/>
    </source>
</evidence>
<dbReference type="PANTHER" id="PTHR46526">
    <property type="entry name" value="CHORDIN"/>
    <property type="match status" value="1"/>
</dbReference>
<dbReference type="GO" id="GO:0036122">
    <property type="term" value="F:BMP binding"/>
    <property type="evidence" value="ECO:0007669"/>
    <property type="project" value="TreeGrafter"/>
</dbReference>
<feature type="domain" description="HYR" evidence="4">
    <location>
        <begin position="1454"/>
        <end position="1541"/>
    </location>
</feature>
<dbReference type="Pfam" id="PF07452">
    <property type="entry name" value="CHRD"/>
    <property type="match status" value="4"/>
</dbReference>
<sequence>MKMKSKVLNFGLLLCLLLCSLAVDAQVVINEVLPGGTVELKNNGTNSVDLTNYWLCERPIYNRVGDLNIASGNVANLQPGEILVIDNFNIIDGVADEVALYSSASFSSTNAIVDFVQWGAPSSTTRAGVAVSAGLWNDAALVAPAITAGNSLAFNGSTNALSTPDDFSVGTPTIGAENQAVAEDVIFTAQLSGIQENPAALTNASGSITATLSGNELVITGSFQNLSGDFDANIAGGAHVHRAIAGRNGGIEFLLNTTVSPDLRSGTYEAANNTFTLTDDQVAAINARELYVNIHTTAFPGGELRGQLLIDADTVYQTTLLGSNEFPAVNTIAEGNMLFELEGDQLTVSGSFDGLSSEIRVDLANGAHIHDNFAGRNGPVIFPLNPTYDDDNQGAVFEAANNVFTLSADQLTKIADQGLYINIHSVNNPGGELRGQIVPLSSSVFGARLTGAQEVIVTDTAANGRIFLSNDGQGNISVSGSFNDLSADLNTALAGGIHVHLAAAGRNGGIEFIITPDVATDNRNAVIRASENTFTLTNAQVDALFDRNLYVNVHSLDFAPGEIRGQLQPLVQTYLGTALSGQNEVQPIITTGNGNVQLELSGLNLVVTGAFNNLIGDFDANIAGGSHLHLSDATGNGGIQILINATTDADLKGGVYTANTNAFEITQAQRDFLLNDEIYLNIHSTQFASGELRGQILNSENNFPVSGFAITSPADNADISIGTDDENPYTVTYDATTDPNGNLVVYSYQLAVDSAFENIVVNQKVGTALQFDNNNAVRDALIAEGVAMDDTVTYYQRVLASDGSVSASSVVQTVNLTLECAALSSEIVFSTDNLNNTTTVSEDGLSAVICVDTVADPIGVTMVNPEDSIGANAGWIITDLATNEILALPAAGPFDLNGAGTGTCQIWYIRYEDGLLGKEVGGNLSDLEGCFDLSNPLDVIREEADGGTVALDVAASSTGTTTVSADGLEAVICVDGNADPLVVTHENPSAENLSYRYVITDAATGLILNVVASDTISLDGAGAGTCEIWGWSYRGVPNNGLDQIGQPLSSLDDLDCSDISDNAITVIREVADGGTVALDVAASSTGTTTVSADGLEAVICVDGNADPLVVTHENPGAENLSYRYVITDAATGLILNVVASDTISLDGAGAGTCEIWGWSYRGVPNNGLDQIGEPLSSLDDLDCSDISDNAITVIREVADGGTVALDVAASSTGTTTVSADGLEAVICVDGNADPLVVTHENPGAENLSYRYVITDAATGLILNVVASDTISLDGAGAGTCEIWGWSYRGVPNNGLDQIGEPLSSLDDLDCSDISDNAITVIREVADGGTVALDVAATDAQGEPTTVVNDDVTVTIQVGDGIPNPIVVSHENPGAENLSYRYVITDAATGLILNVVNSTVIDLDGAGVGVCEIWGWSYRGVPNNGLDQIGEPLSSLDDLDCSDISDNAVTVNRIVDGEPPVVDNPPVDIFVGTGSNADECGANVVYDDITGTDNSGQPVTVTLIEGLPSGSLFPVGATEVVYELADVNGNSITVSFTVTVTDTTFPTIECIDDQIEGGDDNGEFIVPDYSTIIDFNDNCSDELGITFTQNIEAGTVLTQGSETEVVITVTDAAGNATDCSFNLIVDENLSVGEETLDNSITMYPNPATNFFAIDFAGSTTQVDVTMYDILGKQVLVIKQVTNAQSIDISTLTTGVYMVEITDNNNNSRIVRRLIKR</sequence>
<dbReference type="InterPro" id="IPR052278">
    <property type="entry name" value="Chordin-like_regulators"/>
</dbReference>
<feature type="chain" id="PRO_5018250301" evidence="3">
    <location>
        <begin position="26"/>
        <end position="1715"/>
    </location>
</feature>
<dbReference type="PROSITE" id="PS50933">
    <property type="entry name" value="CHRD"/>
    <property type="match status" value="2"/>
</dbReference>
<protein>
    <submittedName>
        <fullName evidence="6">CHRD domain-containing protein</fullName>
    </submittedName>
</protein>
<organism evidence="6 7">
    <name type="scientific">Dokdonia sinensis</name>
    <dbReference type="NCBI Taxonomy" id="2479847"/>
    <lineage>
        <taxon>Bacteria</taxon>
        <taxon>Pseudomonadati</taxon>
        <taxon>Bacteroidota</taxon>
        <taxon>Flavobacteriia</taxon>
        <taxon>Flavobacteriales</taxon>
        <taxon>Flavobacteriaceae</taxon>
        <taxon>Dokdonia</taxon>
    </lineage>
</organism>
<evidence type="ECO:0000256" key="2">
    <source>
        <dbReference type="ARBA" id="ARBA00022737"/>
    </source>
</evidence>
<dbReference type="Pfam" id="PF18962">
    <property type="entry name" value="Por_Secre_tail"/>
    <property type="match status" value="1"/>
</dbReference>
<dbReference type="InterPro" id="IPR003410">
    <property type="entry name" value="HYR_dom"/>
</dbReference>
<dbReference type="PROSITE" id="PS50825">
    <property type="entry name" value="HYR"/>
    <property type="match status" value="1"/>
</dbReference>
<name>A0A3M0GCZ8_9FLAO</name>
<feature type="domain" description="CHRD" evidence="5">
    <location>
        <begin position="183"/>
        <end position="313"/>
    </location>
</feature>
<comment type="caution">
    <text evidence="6">The sequence shown here is derived from an EMBL/GenBank/DDBJ whole genome shotgun (WGS) entry which is preliminary data.</text>
</comment>
<dbReference type="Proteomes" id="UP000281985">
    <property type="component" value="Unassembled WGS sequence"/>
</dbReference>
<evidence type="ECO:0000259" key="5">
    <source>
        <dbReference type="PROSITE" id="PS50933"/>
    </source>
</evidence>
<reference evidence="6 7" key="1">
    <citation type="submission" date="2018-10" db="EMBL/GenBank/DDBJ databases">
        <title>Dokdonia luteus sp. nov., isolated from sea water.</title>
        <authorList>
            <person name="Zhou L.Y."/>
            <person name="Du Z.J."/>
        </authorList>
    </citation>
    <scope>NUCLEOTIDE SEQUENCE [LARGE SCALE GENOMIC DNA]</scope>
    <source>
        <strain evidence="6 7">SH27</strain>
    </source>
</reference>
<evidence type="ECO:0000256" key="3">
    <source>
        <dbReference type="SAM" id="SignalP"/>
    </source>
</evidence>
<dbReference type="InterPro" id="IPR026444">
    <property type="entry name" value="Secre_tail"/>
</dbReference>
<keyword evidence="1 3" id="KW-0732">Signal</keyword>
<dbReference type="Pfam" id="PF02494">
    <property type="entry name" value="HYR"/>
    <property type="match status" value="1"/>
</dbReference>
<feature type="domain" description="CHRD" evidence="5">
    <location>
        <begin position="441"/>
        <end position="572"/>
    </location>
</feature>
<gene>
    <name evidence="6" type="ORF">EAX61_03985</name>
</gene>
<accession>A0A3M0GCZ8</accession>
<proteinExistence type="predicted"/>
<evidence type="ECO:0000259" key="4">
    <source>
        <dbReference type="PROSITE" id="PS50825"/>
    </source>
</evidence>
<dbReference type="GO" id="GO:0005615">
    <property type="term" value="C:extracellular space"/>
    <property type="evidence" value="ECO:0007669"/>
    <property type="project" value="TreeGrafter"/>
</dbReference>
<evidence type="ECO:0000313" key="6">
    <source>
        <dbReference type="EMBL" id="RMB62745.1"/>
    </source>
</evidence>
<keyword evidence="2" id="KW-0677">Repeat</keyword>
<evidence type="ECO:0000256" key="1">
    <source>
        <dbReference type="ARBA" id="ARBA00022729"/>
    </source>
</evidence>
<dbReference type="PANTHER" id="PTHR46526:SF1">
    <property type="entry name" value="CHORDIN"/>
    <property type="match status" value="1"/>
</dbReference>
<dbReference type="NCBIfam" id="TIGR04183">
    <property type="entry name" value="Por_Secre_tail"/>
    <property type="match status" value="1"/>
</dbReference>
<dbReference type="InterPro" id="IPR010895">
    <property type="entry name" value="CHRD"/>
</dbReference>
<keyword evidence="7" id="KW-1185">Reference proteome</keyword>
<dbReference type="EMBL" id="REFV01000003">
    <property type="protein sequence ID" value="RMB62745.1"/>
    <property type="molecule type" value="Genomic_DNA"/>
</dbReference>